<dbReference type="Pfam" id="PF06167">
    <property type="entry name" value="Peptidase_M90"/>
    <property type="match status" value="1"/>
</dbReference>
<accession>A0A497XDJ8</accession>
<comment type="caution">
    <text evidence="1">The sequence shown here is derived from an EMBL/GenBank/DDBJ whole genome shotgun (WGS) entry which is preliminary data.</text>
</comment>
<dbReference type="Gene3D" id="1.10.472.150">
    <property type="entry name" value="Glucose-regulated metallo-peptidase M90, N-terminal domain"/>
    <property type="match status" value="1"/>
</dbReference>
<dbReference type="RefSeq" id="WP_121241633.1">
    <property type="nucleotide sequence ID" value="NZ_BHVV01000007.1"/>
</dbReference>
<keyword evidence="2" id="KW-1185">Reference proteome</keyword>
<dbReference type="InterPro" id="IPR010384">
    <property type="entry name" value="MtfA_fam"/>
</dbReference>
<dbReference type="PANTHER" id="PTHR30164:SF2">
    <property type="entry name" value="PROTEIN MTFA"/>
    <property type="match status" value="1"/>
</dbReference>
<dbReference type="PANTHER" id="PTHR30164">
    <property type="entry name" value="MTFA PEPTIDASE"/>
    <property type="match status" value="1"/>
</dbReference>
<dbReference type="OrthoDB" id="9786424at2"/>
<dbReference type="AlphaFoldDB" id="A0A497XDJ8"/>
<dbReference type="CDD" id="cd20169">
    <property type="entry name" value="Peptidase_M90_mtfA"/>
    <property type="match status" value="1"/>
</dbReference>
<name>A0A497XDJ8_9PROT</name>
<evidence type="ECO:0000313" key="2">
    <source>
        <dbReference type="Proteomes" id="UP000268908"/>
    </source>
</evidence>
<dbReference type="Gene3D" id="3.40.390.10">
    <property type="entry name" value="Collagenase (Catalytic Domain)"/>
    <property type="match status" value="1"/>
</dbReference>
<reference evidence="1 2" key="1">
    <citation type="submission" date="2018-10" db="EMBL/GenBank/DDBJ databases">
        <title>Genomic Encyclopedia of Type Strains, Phase IV (KMG-IV): sequencing the most valuable type-strain genomes for metagenomic binning, comparative biology and taxonomic classification.</title>
        <authorList>
            <person name="Goeker M."/>
        </authorList>
    </citation>
    <scope>NUCLEOTIDE SEQUENCE [LARGE SCALE GENOMIC DNA]</scope>
    <source>
        <strain evidence="1 2">DSM 26916</strain>
    </source>
</reference>
<dbReference type="SUPFAM" id="SSF55486">
    <property type="entry name" value="Metalloproteases ('zincins'), catalytic domain"/>
    <property type="match status" value="1"/>
</dbReference>
<evidence type="ECO:0008006" key="3">
    <source>
        <dbReference type="Google" id="ProtNLM"/>
    </source>
</evidence>
<organism evidence="1 2">
    <name type="scientific">Sulfurisoma sediminicola</name>
    <dbReference type="NCBI Taxonomy" id="1381557"/>
    <lineage>
        <taxon>Bacteria</taxon>
        <taxon>Pseudomonadati</taxon>
        <taxon>Pseudomonadota</taxon>
        <taxon>Betaproteobacteria</taxon>
        <taxon>Nitrosomonadales</taxon>
        <taxon>Sterolibacteriaceae</taxon>
        <taxon>Sulfurisoma</taxon>
    </lineage>
</organism>
<gene>
    <name evidence="1" type="ORF">DFR35_1738</name>
</gene>
<protein>
    <recommendedName>
        <fullName evidence="3">Zinc-dependent peptidase</fullName>
    </recommendedName>
</protein>
<dbReference type="GO" id="GO:0008237">
    <property type="term" value="F:metallopeptidase activity"/>
    <property type="evidence" value="ECO:0007669"/>
    <property type="project" value="InterPro"/>
</dbReference>
<dbReference type="Proteomes" id="UP000268908">
    <property type="component" value="Unassembled WGS sequence"/>
</dbReference>
<dbReference type="GO" id="GO:0004177">
    <property type="term" value="F:aminopeptidase activity"/>
    <property type="evidence" value="ECO:0007669"/>
    <property type="project" value="TreeGrafter"/>
</dbReference>
<evidence type="ECO:0000313" key="1">
    <source>
        <dbReference type="EMBL" id="RLJ65082.1"/>
    </source>
</evidence>
<dbReference type="EMBL" id="RCCI01000005">
    <property type="protein sequence ID" value="RLJ65082.1"/>
    <property type="molecule type" value="Genomic_DNA"/>
</dbReference>
<proteinExistence type="predicted"/>
<dbReference type="GO" id="GO:0005829">
    <property type="term" value="C:cytosol"/>
    <property type="evidence" value="ECO:0007669"/>
    <property type="project" value="TreeGrafter"/>
</dbReference>
<dbReference type="InterPro" id="IPR042252">
    <property type="entry name" value="MtfA_N"/>
</dbReference>
<dbReference type="InterPro" id="IPR024079">
    <property type="entry name" value="MetalloPept_cat_dom_sf"/>
</dbReference>
<sequence length="264" mass="29639">MIKAFRAWRRRRAAERIEIGDAQWQAAEYPLPFLDRLNDDERRRLRDMAREFIAAKEWSGAHGLVLTAAMQLSIALQACLPVLELGLEAYDGWVGIVVYPGDFVIPRHVMDEDGVVHEYDDPVLGEAWEGGPVLVSWFDKLDEIGDVNVVIHEFAHKLDMGNGAVDGIPGLPENMSRREWIAAFEPAYADFCRRVDAGEETAIDPYAAEHPAEFFAVLSEVFFEAPDLLRDEYPAVYAQLGRYYRQDPLASPDGSSSSRSPVAV</sequence>
<dbReference type="FunFam" id="3.40.390.10:FF:000012">
    <property type="entry name" value="Protein MtfA"/>
    <property type="match status" value="1"/>
</dbReference>